<dbReference type="InterPro" id="IPR037883">
    <property type="entry name" value="Knr4/Smi1-like_sf"/>
</dbReference>
<gene>
    <name evidence="2" type="ORF">Dsi01nite_104550</name>
</gene>
<protein>
    <recommendedName>
        <fullName evidence="1">Knr4/Smi1-like domain-containing protein</fullName>
    </recommendedName>
</protein>
<comment type="caution">
    <text evidence="2">The sequence shown here is derived from an EMBL/GenBank/DDBJ whole genome shotgun (WGS) entry which is preliminary data.</text>
</comment>
<dbReference type="InterPro" id="IPR018958">
    <property type="entry name" value="Knr4/Smi1-like_dom"/>
</dbReference>
<dbReference type="RefSeq" id="WP_203853998.1">
    <property type="nucleotide sequence ID" value="NZ_BAAAVW010000026.1"/>
</dbReference>
<reference evidence="2" key="1">
    <citation type="submission" date="2021-01" db="EMBL/GenBank/DDBJ databases">
        <title>Whole genome shotgun sequence of Dactylosporangium siamense NBRC 106093.</title>
        <authorList>
            <person name="Komaki H."/>
            <person name="Tamura T."/>
        </authorList>
    </citation>
    <scope>NUCLEOTIDE SEQUENCE</scope>
    <source>
        <strain evidence="2">NBRC 106093</strain>
    </source>
</reference>
<accession>A0A919PY09</accession>
<proteinExistence type="predicted"/>
<dbReference type="SUPFAM" id="SSF160631">
    <property type="entry name" value="SMI1/KNR4-like"/>
    <property type="match status" value="1"/>
</dbReference>
<evidence type="ECO:0000313" key="3">
    <source>
        <dbReference type="Proteomes" id="UP000660611"/>
    </source>
</evidence>
<dbReference type="Proteomes" id="UP000660611">
    <property type="component" value="Unassembled WGS sequence"/>
</dbReference>
<keyword evidence="3" id="KW-1185">Reference proteome</keyword>
<sequence>MTAAMILADLDRWLAANAPRTLSLMHPPASQEQLRELESRLGFALLPEVASTLLWHNGATEEMGGFQLAPTYWLTSAARVAGDASRLRATARASNPEAWDVHWVPLAADRCGAYLVVDHTPAVDTGRTFLWEPENGEDAMGSWTGLEELYSELRSALLGGAPWLDNSYQMVDGGVEWE</sequence>
<feature type="domain" description="Knr4/Smi1-like" evidence="1">
    <location>
        <begin position="28"/>
        <end position="152"/>
    </location>
</feature>
<dbReference type="AlphaFoldDB" id="A0A919PY09"/>
<name>A0A919PY09_9ACTN</name>
<evidence type="ECO:0000259" key="1">
    <source>
        <dbReference type="SMART" id="SM00860"/>
    </source>
</evidence>
<organism evidence="2 3">
    <name type="scientific">Dactylosporangium siamense</name>
    <dbReference type="NCBI Taxonomy" id="685454"/>
    <lineage>
        <taxon>Bacteria</taxon>
        <taxon>Bacillati</taxon>
        <taxon>Actinomycetota</taxon>
        <taxon>Actinomycetes</taxon>
        <taxon>Micromonosporales</taxon>
        <taxon>Micromonosporaceae</taxon>
        <taxon>Dactylosporangium</taxon>
    </lineage>
</organism>
<dbReference type="SMART" id="SM00860">
    <property type="entry name" value="SMI1_KNR4"/>
    <property type="match status" value="1"/>
</dbReference>
<evidence type="ECO:0000313" key="2">
    <source>
        <dbReference type="EMBL" id="GIG52414.1"/>
    </source>
</evidence>
<dbReference type="Pfam" id="PF09346">
    <property type="entry name" value="SMI1_KNR4"/>
    <property type="match status" value="1"/>
</dbReference>
<dbReference type="EMBL" id="BONQ01000178">
    <property type="protein sequence ID" value="GIG52414.1"/>
    <property type="molecule type" value="Genomic_DNA"/>
</dbReference>